<dbReference type="EMBL" id="LAZR01000008">
    <property type="protein sequence ID" value="KKO09075.1"/>
    <property type="molecule type" value="Genomic_DNA"/>
</dbReference>
<dbReference type="PANTHER" id="PTHR40572">
    <property type="entry name" value="PROTEIN BAX"/>
    <property type="match status" value="1"/>
</dbReference>
<evidence type="ECO:0000259" key="3">
    <source>
        <dbReference type="Pfam" id="PF01832"/>
    </source>
</evidence>
<protein>
    <recommendedName>
        <fullName evidence="3">Mannosyl-glycoprotein endo-beta-N-acetylglucosamidase-like domain-containing protein</fullName>
    </recommendedName>
</protein>
<evidence type="ECO:0000256" key="1">
    <source>
        <dbReference type="SAM" id="MobiDB-lite"/>
    </source>
</evidence>
<dbReference type="AlphaFoldDB" id="A0A0F9VY91"/>
<feature type="domain" description="Mannosyl-glycoprotein endo-beta-N-acetylglucosamidase-like" evidence="3">
    <location>
        <begin position="136"/>
        <end position="263"/>
    </location>
</feature>
<organism evidence="4">
    <name type="scientific">marine sediment metagenome</name>
    <dbReference type="NCBI Taxonomy" id="412755"/>
    <lineage>
        <taxon>unclassified sequences</taxon>
        <taxon>metagenomes</taxon>
        <taxon>ecological metagenomes</taxon>
    </lineage>
</organism>
<reference evidence="4" key="1">
    <citation type="journal article" date="2015" name="Nature">
        <title>Complex archaea that bridge the gap between prokaryotes and eukaryotes.</title>
        <authorList>
            <person name="Spang A."/>
            <person name="Saw J.H."/>
            <person name="Jorgensen S.L."/>
            <person name="Zaremba-Niedzwiedzka K."/>
            <person name="Martijn J."/>
            <person name="Lind A.E."/>
            <person name="van Eijk R."/>
            <person name="Schleper C."/>
            <person name="Guy L."/>
            <person name="Ettema T.J."/>
        </authorList>
    </citation>
    <scope>NUCLEOTIDE SEQUENCE</scope>
</reference>
<name>A0A0F9VY91_9ZZZZ</name>
<dbReference type="InterPro" id="IPR053195">
    <property type="entry name" value="Bax-like"/>
</dbReference>
<keyword evidence="2" id="KW-1133">Transmembrane helix</keyword>
<accession>A0A0F9VY91</accession>
<evidence type="ECO:0000313" key="4">
    <source>
        <dbReference type="EMBL" id="KKO09075.1"/>
    </source>
</evidence>
<gene>
    <name evidence="4" type="ORF">LCGC14_0041940</name>
</gene>
<keyword evidence="2" id="KW-0812">Transmembrane</keyword>
<feature type="region of interest" description="Disordered" evidence="1">
    <location>
        <begin position="1"/>
        <end position="20"/>
    </location>
</feature>
<evidence type="ECO:0000256" key="2">
    <source>
        <dbReference type="SAM" id="Phobius"/>
    </source>
</evidence>
<keyword evidence="2" id="KW-0472">Membrane</keyword>
<proteinExistence type="predicted"/>
<feature type="compositionally biased region" description="Polar residues" evidence="1">
    <location>
        <begin position="1"/>
        <end position="18"/>
    </location>
</feature>
<feature type="transmembrane region" description="Helical" evidence="2">
    <location>
        <begin position="26"/>
        <end position="47"/>
    </location>
</feature>
<sequence length="281" mass="31685">MTANTDSKSNAPTPTDGQTKPRKHVAAAYAILGIGAVSFMFTGWWLLTQRVPPPPDFAAFEDVDARKDAFFGYFLPLVEMRNQEILKLRAELLLLSENRDSLSGRQQRQVLQLAQDYEIEAFDITEAGDWDTLLRRVDVVPPSLALAQAANESGWGASRFALEGNNYFGHWCYVEGCGLIPDSRPSGARHEVAAFDSPQQSVQRYIRNLNSHDAYNDLRMKRSELRENDELITGLELAEGLTQYSQRGQEYIRELQAMIRFNNLDELDEPEALPLGTQTTQ</sequence>
<comment type="caution">
    <text evidence="4">The sequence shown here is derived from an EMBL/GenBank/DDBJ whole genome shotgun (WGS) entry which is preliminary data.</text>
</comment>
<dbReference type="InterPro" id="IPR002901">
    <property type="entry name" value="MGlyc_endo_b_GlcNAc-like_dom"/>
</dbReference>
<dbReference type="PANTHER" id="PTHR40572:SF1">
    <property type="entry name" value="PROTEIN BAX"/>
    <property type="match status" value="1"/>
</dbReference>
<dbReference type="GO" id="GO:0004040">
    <property type="term" value="F:amidase activity"/>
    <property type="evidence" value="ECO:0007669"/>
    <property type="project" value="InterPro"/>
</dbReference>
<dbReference type="Pfam" id="PF01832">
    <property type="entry name" value="Glucosaminidase"/>
    <property type="match status" value="1"/>
</dbReference>
<dbReference type="Gene3D" id="1.10.530.10">
    <property type="match status" value="1"/>
</dbReference>